<geneLocation type="plasmid" evidence="1 2">
    <name>pACIX905</name>
</geneLocation>
<dbReference type="EMBL" id="CP002485">
    <property type="protein sequence ID" value="ADW71607.1"/>
    <property type="molecule type" value="Genomic_DNA"/>
</dbReference>
<proteinExistence type="predicted"/>
<dbReference type="Pfam" id="PF10083">
    <property type="entry name" value="DUF2321"/>
    <property type="match status" value="1"/>
</dbReference>
<keyword evidence="1" id="KW-0614">Plasmid</keyword>
<evidence type="ECO:0000313" key="2">
    <source>
        <dbReference type="Proteomes" id="UP000000343"/>
    </source>
</evidence>
<organism evidence="2">
    <name type="scientific">Granulicella tundricola (strain ATCC BAA-1859 / DSM 23138 / MP5ACTX9)</name>
    <dbReference type="NCBI Taxonomy" id="1198114"/>
    <lineage>
        <taxon>Bacteria</taxon>
        <taxon>Pseudomonadati</taxon>
        <taxon>Acidobacteriota</taxon>
        <taxon>Terriglobia</taxon>
        <taxon>Terriglobales</taxon>
        <taxon>Acidobacteriaceae</taxon>
        <taxon>Granulicella</taxon>
    </lineage>
</organism>
<dbReference type="HOGENOM" id="CLU_137813_0_0_0"/>
<name>E8X823_GRATM</name>
<dbReference type="OrthoDB" id="288556at2"/>
<dbReference type="Proteomes" id="UP000000343">
    <property type="component" value="Plasmid pACIX905"/>
</dbReference>
<keyword evidence="2" id="KW-1185">Reference proteome</keyword>
<dbReference type="KEGG" id="acm:AciX9_4678"/>
<dbReference type="AlphaFoldDB" id="E8X823"/>
<dbReference type="RefSeq" id="WP_013573325.1">
    <property type="nucleotide sequence ID" value="NC_015060.1"/>
</dbReference>
<sequence length="157" mass="16891">MGFAAYCKNGHLVGIVQSPRTGSDLRRLAERHATGIPFFSPFCKECGEATVSQCPHCEARIELNAKYCGSCGKVLPWTENALAAARAYTDDLDEFTSDEKEKLNENFKVLTKDSPSVPLAVRLLQKAVAKAGPVVGSAILEIAKTLATAEAKKHLGI</sequence>
<gene>
    <name evidence="1" type="ordered locus">AciX9_4678</name>
</gene>
<dbReference type="InterPro" id="IPR016891">
    <property type="entry name" value="DUF2321"/>
</dbReference>
<accession>E8X823</accession>
<evidence type="ECO:0000313" key="1">
    <source>
        <dbReference type="EMBL" id="ADW71607.1"/>
    </source>
</evidence>
<reference evidence="2" key="1">
    <citation type="submission" date="2011-01" db="EMBL/GenBank/DDBJ databases">
        <title>Complete sequence of plasmid5 of Acidobacterium sp. MP5ACTX9.</title>
        <authorList>
            <consortium name="US DOE Joint Genome Institute"/>
            <person name="Lucas S."/>
            <person name="Copeland A."/>
            <person name="Lapidus A."/>
            <person name="Cheng J.-F."/>
            <person name="Goodwin L."/>
            <person name="Pitluck S."/>
            <person name="Teshima H."/>
            <person name="Detter J.C."/>
            <person name="Han C."/>
            <person name="Tapia R."/>
            <person name="Land M."/>
            <person name="Hauser L."/>
            <person name="Kyrpides N."/>
            <person name="Ivanova N."/>
            <person name="Ovchinnikova G."/>
            <person name="Pagani I."/>
            <person name="Rawat S.R."/>
            <person name="Mannisto M."/>
            <person name="Haggblom M.M."/>
            <person name="Woyke T."/>
        </authorList>
    </citation>
    <scope>NUCLEOTIDE SEQUENCE [LARGE SCALE GENOMIC DNA]</scope>
    <source>
        <strain evidence="2">MP5ACTX9</strain>
        <plasmid evidence="2">Plasmid pACIX905</plasmid>
    </source>
</reference>
<protein>
    <submittedName>
        <fullName evidence="1">Uncharacterized conserved protein UCP028570</fullName>
    </submittedName>
</protein>